<feature type="compositionally biased region" description="Basic and acidic residues" evidence="7">
    <location>
        <begin position="59"/>
        <end position="68"/>
    </location>
</feature>
<feature type="transmembrane region" description="Helical" evidence="8">
    <location>
        <begin position="315"/>
        <end position="334"/>
    </location>
</feature>
<name>A0A158G9J8_CABSO</name>
<accession>A0A158G9J8</accession>
<dbReference type="GO" id="GO:0005886">
    <property type="term" value="C:plasma membrane"/>
    <property type="evidence" value="ECO:0007669"/>
    <property type="project" value="UniProtKB-SubCell"/>
</dbReference>
<gene>
    <name evidence="10" type="ORF">AWB64_02348</name>
</gene>
<evidence type="ECO:0000256" key="4">
    <source>
        <dbReference type="ARBA" id="ARBA00022989"/>
    </source>
</evidence>
<feature type="transmembrane region" description="Helical" evidence="8">
    <location>
        <begin position="112"/>
        <end position="128"/>
    </location>
</feature>
<feature type="transmembrane region" description="Helical" evidence="8">
    <location>
        <begin position="134"/>
        <end position="152"/>
    </location>
</feature>
<feature type="domain" description="Type II secretion system protein GspF" evidence="9">
    <location>
        <begin position="170"/>
        <end position="296"/>
    </location>
</feature>
<sequence length="338" mass="37145">MSSAVAIALIAALICTALALLLWQRAEDTRNRTMTDRFVGRRVTAAHGSAPAESATRGDAAHVQRPRVDAPSTMLSRSPPHGVREYLRNRRDRMMHASSNLMRRAGIANPRALLLSVGTLILAVAMAIGARTHWLVGVGFIVFGALCLYAALSWRAQKRYQRITRQLPVFLDGIVRLIIIGNSVPAAFQAALATTDAPLRECLDRVSRMLRSGVEIDAALKHVSQMYRISELELIGSVLRISVRYGGRSDVMLDRMAGLMRDMEQAERELIALTTETRLSSWVLGLLPVLVGGFVTISNPRYFAAMWADPLGQRLVFVAAGLQALGVFLLYSLARLKD</sequence>
<evidence type="ECO:0000256" key="5">
    <source>
        <dbReference type="ARBA" id="ARBA00023136"/>
    </source>
</evidence>
<dbReference type="RefSeq" id="WP_060818975.1">
    <property type="nucleotide sequence ID" value="NZ_FCOC02000005.1"/>
</dbReference>
<dbReference type="OrthoDB" id="597333at2"/>
<evidence type="ECO:0000256" key="7">
    <source>
        <dbReference type="SAM" id="MobiDB-lite"/>
    </source>
</evidence>
<evidence type="ECO:0000256" key="8">
    <source>
        <dbReference type="SAM" id="Phobius"/>
    </source>
</evidence>
<evidence type="ECO:0000256" key="2">
    <source>
        <dbReference type="ARBA" id="ARBA00022475"/>
    </source>
</evidence>
<reference evidence="10 11" key="1">
    <citation type="submission" date="2016-01" db="EMBL/GenBank/DDBJ databases">
        <authorList>
            <person name="Oliw E.H."/>
        </authorList>
    </citation>
    <scope>NUCLEOTIDE SEQUENCE [LARGE SCALE GENOMIC DNA]</scope>
    <source>
        <strain evidence="10">LMG 22029</strain>
    </source>
</reference>
<protein>
    <submittedName>
        <fullName evidence="10">Fimbriae-related outer membrane protein</fullName>
    </submittedName>
</protein>
<keyword evidence="6" id="KW-0175">Coiled coil</keyword>
<organism evidence="10 11">
    <name type="scientific">Caballeronia sordidicola</name>
    <name type="common">Burkholderia sordidicola</name>
    <dbReference type="NCBI Taxonomy" id="196367"/>
    <lineage>
        <taxon>Bacteria</taxon>
        <taxon>Pseudomonadati</taxon>
        <taxon>Pseudomonadota</taxon>
        <taxon>Betaproteobacteria</taxon>
        <taxon>Burkholderiales</taxon>
        <taxon>Burkholderiaceae</taxon>
        <taxon>Caballeronia</taxon>
    </lineage>
</organism>
<dbReference type="Pfam" id="PF00482">
    <property type="entry name" value="T2SSF"/>
    <property type="match status" value="1"/>
</dbReference>
<keyword evidence="4 8" id="KW-1133">Transmembrane helix</keyword>
<dbReference type="PANTHER" id="PTHR35007:SF1">
    <property type="entry name" value="PILUS ASSEMBLY PROTEIN"/>
    <property type="match status" value="1"/>
</dbReference>
<evidence type="ECO:0000256" key="1">
    <source>
        <dbReference type="ARBA" id="ARBA00004651"/>
    </source>
</evidence>
<feature type="transmembrane region" description="Helical" evidence="8">
    <location>
        <begin position="6"/>
        <end position="23"/>
    </location>
</feature>
<dbReference type="Proteomes" id="UP000054893">
    <property type="component" value="Unassembled WGS sequence"/>
</dbReference>
<proteinExistence type="predicted"/>
<keyword evidence="2" id="KW-1003">Cell membrane</keyword>
<comment type="subcellular location">
    <subcellularLocation>
        <location evidence="1">Cell membrane</location>
        <topology evidence="1">Multi-pass membrane protein</topology>
    </subcellularLocation>
</comment>
<keyword evidence="5 8" id="KW-0472">Membrane</keyword>
<dbReference type="EMBL" id="FCOC02000005">
    <property type="protein sequence ID" value="SAL28070.1"/>
    <property type="molecule type" value="Genomic_DNA"/>
</dbReference>
<dbReference type="PANTHER" id="PTHR35007">
    <property type="entry name" value="INTEGRAL MEMBRANE PROTEIN-RELATED"/>
    <property type="match status" value="1"/>
</dbReference>
<evidence type="ECO:0000256" key="3">
    <source>
        <dbReference type="ARBA" id="ARBA00022692"/>
    </source>
</evidence>
<evidence type="ECO:0000256" key="6">
    <source>
        <dbReference type="SAM" id="Coils"/>
    </source>
</evidence>
<evidence type="ECO:0000313" key="11">
    <source>
        <dbReference type="Proteomes" id="UP000054893"/>
    </source>
</evidence>
<keyword evidence="3 8" id="KW-0812">Transmembrane</keyword>
<feature type="region of interest" description="Disordered" evidence="7">
    <location>
        <begin position="45"/>
        <end position="81"/>
    </location>
</feature>
<evidence type="ECO:0000259" key="9">
    <source>
        <dbReference type="Pfam" id="PF00482"/>
    </source>
</evidence>
<feature type="transmembrane region" description="Helical" evidence="8">
    <location>
        <begin position="282"/>
        <end position="303"/>
    </location>
</feature>
<feature type="coiled-coil region" evidence="6">
    <location>
        <begin position="249"/>
        <end position="276"/>
    </location>
</feature>
<dbReference type="AlphaFoldDB" id="A0A158G9J8"/>
<dbReference type="InterPro" id="IPR018076">
    <property type="entry name" value="T2SS_GspF_dom"/>
</dbReference>
<evidence type="ECO:0000313" key="10">
    <source>
        <dbReference type="EMBL" id="SAL28070.1"/>
    </source>
</evidence>